<sequence length="198" mass="22872">MRNNEQSLKYAETLREFYSEMSKKDIPFDQLLDFYANELLSDMPKNIREGCIKLSDFSEKDWKCLIAANVGSDKLVSYGIKGSIVKERGTKMSWSNGSRTWFTHQPVDKRDSIRLDANEMIIPCSFKRAERLRCYINELPLYYSSTEAKMRGEISAKDSLDIYTEGRVGSILDSLPKDQADKLKDQIRKKGWGFFFGS</sequence>
<organism evidence="1">
    <name type="scientific">marine sediment metagenome</name>
    <dbReference type="NCBI Taxonomy" id="412755"/>
    <lineage>
        <taxon>unclassified sequences</taxon>
        <taxon>metagenomes</taxon>
        <taxon>ecological metagenomes</taxon>
    </lineage>
</organism>
<comment type="caution">
    <text evidence="1">The sequence shown here is derived from an EMBL/GenBank/DDBJ whole genome shotgun (WGS) entry which is preliminary data.</text>
</comment>
<evidence type="ECO:0000313" key="1">
    <source>
        <dbReference type="EMBL" id="KKN90735.1"/>
    </source>
</evidence>
<dbReference type="AlphaFoldDB" id="A0A0F9UC24"/>
<gene>
    <name evidence="1" type="ORF">LCGC14_0223180</name>
</gene>
<name>A0A0F9UC24_9ZZZZ</name>
<proteinExistence type="predicted"/>
<reference evidence="1" key="1">
    <citation type="journal article" date="2015" name="Nature">
        <title>Complex archaea that bridge the gap between prokaryotes and eukaryotes.</title>
        <authorList>
            <person name="Spang A."/>
            <person name="Saw J.H."/>
            <person name="Jorgensen S.L."/>
            <person name="Zaremba-Niedzwiedzka K."/>
            <person name="Martijn J."/>
            <person name="Lind A.E."/>
            <person name="van Eijk R."/>
            <person name="Schleper C."/>
            <person name="Guy L."/>
            <person name="Ettema T.J."/>
        </authorList>
    </citation>
    <scope>NUCLEOTIDE SEQUENCE</scope>
</reference>
<dbReference type="EMBL" id="LAZR01000107">
    <property type="protein sequence ID" value="KKN90735.1"/>
    <property type="molecule type" value="Genomic_DNA"/>
</dbReference>
<protein>
    <submittedName>
        <fullName evidence="1">Uncharacterized protein</fullName>
    </submittedName>
</protein>
<accession>A0A0F9UC24</accession>